<evidence type="ECO:0000313" key="1">
    <source>
        <dbReference type="EMBL" id="KAA3484994.1"/>
    </source>
</evidence>
<keyword evidence="1" id="KW-0695">RNA-directed DNA polymerase</keyword>
<reference evidence="2" key="1">
    <citation type="journal article" date="2019" name="Plant Biotechnol. J.">
        <title>Genome sequencing of the Australian wild diploid species Gossypium australe highlights disease resistance and delayed gland morphogenesis.</title>
        <authorList>
            <person name="Cai Y."/>
            <person name="Cai X."/>
            <person name="Wang Q."/>
            <person name="Wang P."/>
            <person name="Zhang Y."/>
            <person name="Cai C."/>
            <person name="Xu Y."/>
            <person name="Wang K."/>
            <person name="Zhou Z."/>
            <person name="Wang C."/>
            <person name="Geng S."/>
            <person name="Li B."/>
            <person name="Dong Q."/>
            <person name="Hou Y."/>
            <person name="Wang H."/>
            <person name="Ai P."/>
            <person name="Liu Z."/>
            <person name="Yi F."/>
            <person name="Sun M."/>
            <person name="An G."/>
            <person name="Cheng J."/>
            <person name="Zhang Y."/>
            <person name="Shi Q."/>
            <person name="Xie Y."/>
            <person name="Shi X."/>
            <person name="Chang Y."/>
            <person name="Huang F."/>
            <person name="Chen Y."/>
            <person name="Hong S."/>
            <person name="Mi L."/>
            <person name="Sun Q."/>
            <person name="Zhang L."/>
            <person name="Zhou B."/>
            <person name="Peng R."/>
            <person name="Zhang X."/>
            <person name="Liu F."/>
        </authorList>
    </citation>
    <scope>NUCLEOTIDE SEQUENCE [LARGE SCALE GENOMIC DNA]</scope>
    <source>
        <strain evidence="2">cv. PA1801</strain>
    </source>
</reference>
<keyword evidence="1" id="KW-0808">Transferase</keyword>
<dbReference type="OrthoDB" id="1934793at2759"/>
<accession>A0A5B6WV88</accession>
<gene>
    <name evidence="1" type="ORF">EPI10_007042</name>
</gene>
<comment type="caution">
    <text evidence="1">The sequence shown here is derived from an EMBL/GenBank/DDBJ whole genome shotgun (WGS) entry which is preliminary data.</text>
</comment>
<organism evidence="1 2">
    <name type="scientific">Gossypium australe</name>
    <dbReference type="NCBI Taxonomy" id="47621"/>
    <lineage>
        <taxon>Eukaryota</taxon>
        <taxon>Viridiplantae</taxon>
        <taxon>Streptophyta</taxon>
        <taxon>Embryophyta</taxon>
        <taxon>Tracheophyta</taxon>
        <taxon>Spermatophyta</taxon>
        <taxon>Magnoliopsida</taxon>
        <taxon>eudicotyledons</taxon>
        <taxon>Gunneridae</taxon>
        <taxon>Pentapetalae</taxon>
        <taxon>rosids</taxon>
        <taxon>malvids</taxon>
        <taxon>Malvales</taxon>
        <taxon>Malvaceae</taxon>
        <taxon>Malvoideae</taxon>
        <taxon>Gossypium</taxon>
    </lineage>
</organism>
<dbReference type="AlphaFoldDB" id="A0A5B6WV88"/>
<sequence>MVECSFEPPTNSSVCPLQEETITTKKTKDWLVYVDRSMAKTGSAHQLGATQLIVHIDSQLVATELNDEYKVKESRLKKYQGIETQLLVGFDKIQLASSIVIEQRGKILLDHRESPSYDVLLVYIIDQEYRWMIPIVRALKGISKPLLEDVLNKKGFSQPLLRCLTPSGAKYVM</sequence>
<dbReference type="Proteomes" id="UP000325315">
    <property type="component" value="Unassembled WGS sequence"/>
</dbReference>
<dbReference type="EMBL" id="SMMG02000002">
    <property type="protein sequence ID" value="KAA3484994.1"/>
    <property type="molecule type" value="Genomic_DNA"/>
</dbReference>
<dbReference type="GO" id="GO:0003964">
    <property type="term" value="F:RNA-directed DNA polymerase activity"/>
    <property type="evidence" value="ECO:0007669"/>
    <property type="project" value="UniProtKB-KW"/>
</dbReference>
<evidence type="ECO:0000313" key="2">
    <source>
        <dbReference type="Proteomes" id="UP000325315"/>
    </source>
</evidence>
<keyword evidence="1" id="KW-0548">Nucleotidyltransferase</keyword>
<name>A0A5B6WV88_9ROSI</name>
<keyword evidence="2" id="KW-1185">Reference proteome</keyword>
<protein>
    <submittedName>
        <fullName evidence="1">Reverse transcriptase</fullName>
    </submittedName>
</protein>
<proteinExistence type="predicted"/>